<comment type="caution">
    <text evidence="2">The sequence shown here is derived from an EMBL/GenBank/DDBJ whole genome shotgun (WGS) entry which is preliminary data.</text>
</comment>
<feature type="domain" description="SusD-like N-terminal" evidence="1">
    <location>
        <begin position="21"/>
        <end position="202"/>
    </location>
</feature>
<dbReference type="InterPro" id="IPR011990">
    <property type="entry name" value="TPR-like_helical_dom_sf"/>
</dbReference>
<gene>
    <name evidence="2" type="ORF">PN645_01085</name>
</gene>
<dbReference type="InterPro" id="IPR033985">
    <property type="entry name" value="SusD-like_N"/>
</dbReference>
<dbReference type="EMBL" id="JAQMRD010000001">
    <property type="protein sequence ID" value="MDB9221596.1"/>
    <property type="molecule type" value="Genomic_DNA"/>
</dbReference>
<dbReference type="SUPFAM" id="SSF48452">
    <property type="entry name" value="TPR-like"/>
    <property type="match status" value="1"/>
</dbReference>
<name>A0AAW6FDF1_9BACT</name>
<protein>
    <submittedName>
        <fullName evidence="2">RagB/SusD family nutrient uptake outer membrane protein</fullName>
    </submittedName>
</protein>
<evidence type="ECO:0000259" key="1">
    <source>
        <dbReference type="Pfam" id="PF14322"/>
    </source>
</evidence>
<reference evidence="2" key="1">
    <citation type="submission" date="2023-01" db="EMBL/GenBank/DDBJ databases">
        <title>Human gut microbiome strain richness.</title>
        <authorList>
            <person name="Chen-Liaw A."/>
        </authorList>
    </citation>
    <scope>NUCLEOTIDE SEQUENCE</scope>
    <source>
        <strain evidence="2">RTP21484st1_B7_RTP21484_190118</strain>
    </source>
</reference>
<dbReference type="AlphaFoldDB" id="A0AAW6FDF1"/>
<sequence length="472" mass="53743">MRKIFGYAALLVCLFCAGCCDWLDVRPKSQVKEEDLFTSEAGFRDALTGIYALMGRVDTYGGNSTMGLLDMLAQTYSSVRADYSKALVYDYQDEMIKEMVGTLWSSNYYAIANCNYLLQNIADHGDVLGKETRSLIEGEALALRAFLHFDLLRGFAPSYKMGAEDQGIPYVQEVTNQSVAPSTVSAVLELVLKDLKKAQELLRPLDPIGPAFEEYEESEEYAVDDYITDDGFWLYRKSRFNYYGVTALMARVYLYKEDMPNALACAEEVINSGRFVCITDEILQVEQRTYSFVESMGRHEYITSLYVYDLKKGRSDLYFKDVSTYGCVIGEERKSGIFESAGLDLDIRSKRLFSIPDGSSREYVNKYFTGNRIPLLKLSEMYLIAAEASGDIRFLNTLRDFRGYAGNALPADADLLKELRKEYQKEFIAEGQLFYFYKRQNLTAIPFTSQTMNRATYVFPMPDNELEFGNVL</sequence>
<dbReference type="Gene3D" id="1.25.40.390">
    <property type="match status" value="2"/>
</dbReference>
<evidence type="ECO:0000313" key="2">
    <source>
        <dbReference type="EMBL" id="MDB9221596.1"/>
    </source>
</evidence>
<dbReference type="RefSeq" id="WP_272054249.1">
    <property type="nucleotide sequence ID" value="NZ_JAQMRB010000002.1"/>
</dbReference>
<dbReference type="Pfam" id="PF14322">
    <property type="entry name" value="SusD-like_3"/>
    <property type="match status" value="1"/>
</dbReference>
<proteinExistence type="predicted"/>
<organism evidence="2 3">
    <name type="scientific">Odoribacter splanchnicus</name>
    <dbReference type="NCBI Taxonomy" id="28118"/>
    <lineage>
        <taxon>Bacteria</taxon>
        <taxon>Pseudomonadati</taxon>
        <taxon>Bacteroidota</taxon>
        <taxon>Bacteroidia</taxon>
        <taxon>Bacteroidales</taxon>
        <taxon>Odoribacteraceae</taxon>
        <taxon>Odoribacter</taxon>
    </lineage>
</organism>
<dbReference type="Proteomes" id="UP001212263">
    <property type="component" value="Unassembled WGS sequence"/>
</dbReference>
<accession>A0AAW6FDF1</accession>
<evidence type="ECO:0000313" key="3">
    <source>
        <dbReference type="Proteomes" id="UP001212263"/>
    </source>
</evidence>